<dbReference type="PANTHER" id="PTHR43778:SF2">
    <property type="entry name" value="PYRUVATE CARBOXYLASE, MITOCHONDRIAL"/>
    <property type="match status" value="1"/>
</dbReference>
<dbReference type="SUPFAM" id="SSF89000">
    <property type="entry name" value="post-HMGL domain-like"/>
    <property type="match status" value="1"/>
</dbReference>
<dbReference type="GO" id="GO:0004736">
    <property type="term" value="F:pyruvate carboxylase activity"/>
    <property type="evidence" value="ECO:0007669"/>
    <property type="project" value="TreeGrafter"/>
</dbReference>
<dbReference type="PANTHER" id="PTHR43778">
    <property type="entry name" value="PYRUVATE CARBOXYLASE"/>
    <property type="match status" value="1"/>
</dbReference>
<dbReference type="Ensembl" id="ENSPNYT00000032310.1">
    <property type="protein sequence ID" value="ENSPNYP00000031555.1"/>
    <property type="gene ID" value="ENSPNYG00000023803.1"/>
</dbReference>
<protein>
    <recommendedName>
        <fullName evidence="1">Carboxylase conserved domain-containing protein</fullName>
    </recommendedName>
</protein>
<dbReference type="Gene3D" id="3.20.20.70">
    <property type="entry name" value="Aldolase class I"/>
    <property type="match status" value="1"/>
</dbReference>
<dbReference type="GeneTree" id="ENSGT00900000141164"/>
<dbReference type="InterPro" id="IPR055268">
    <property type="entry name" value="PCB-like"/>
</dbReference>
<dbReference type="GO" id="GO:0006094">
    <property type="term" value="P:gluconeogenesis"/>
    <property type="evidence" value="ECO:0007669"/>
    <property type="project" value="TreeGrafter"/>
</dbReference>
<evidence type="ECO:0000259" key="1">
    <source>
        <dbReference type="Pfam" id="PF02436"/>
    </source>
</evidence>
<dbReference type="AlphaFoldDB" id="A0A3B4H8K3"/>
<sequence length="190" mass="21309">MVQNNLTRAEVEERADELSFPLSVVEFLQGYVGIPHGGFPEPFRSKVLKSLPRIDGRPGASLPPMDFKSLEEGLRATHGDDITPEDVMSAAMYPKVFQEFKEFTANFGPVDCLSTRLFLDGPKIAEEFEVSNHLHHSHCFYITNLIVFPATALLACYAHNIISNMHESPHGHVNEVKNFPLLKKVHVIVK</sequence>
<feature type="domain" description="Carboxylase conserved" evidence="1">
    <location>
        <begin position="1"/>
        <end position="133"/>
    </location>
</feature>
<name>A0A3B4H8K3_9CICH</name>
<dbReference type="InterPro" id="IPR013785">
    <property type="entry name" value="Aldolase_TIM"/>
</dbReference>
<accession>A0A3B4H8K3</accession>
<organism evidence="2">
    <name type="scientific">Pundamilia nyererei</name>
    <dbReference type="NCBI Taxonomy" id="303518"/>
    <lineage>
        <taxon>Eukaryota</taxon>
        <taxon>Metazoa</taxon>
        <taxon>Chordata</taxon>
        <taxon>Craniata</taxon>
        <taxon>Vertebrata</taxon>
        <taxon>Euteleostomi</taxon>
        <taxon>Actinopterygii</taxon>
        <taxon>Neopterygii</taxon>
        <taxon>Teleostei</taxon>
        <taxon>Neoteleostei</taxon>
        <taxon>Acanthomorphata</taxon>
        <taxon>Ovalentaria</taxon>
        <taxon>Cichlomorphae</taxon>
        <taxon>Cichliformes</taxon>
        <taxon>Cichlidae</taxon>
        <taxon>African cichlids</taxon>
        <taxon>Pseudocrenilabrinae</taxon>
        <taxon>Haplochromini</taxon>
        <taxon>Pundamilia</taxon>
    </lineage>
</organism>
<proteinExistence type="predicted"/>
<dbReference type="STRING" id="303518.ENSPNYP00000031555"/>
<dbReference type="Pfam" id="PF02436">
    <property type="entry name" value="PYC_OADA"/>
    <property type="match status" value="1"/>
</dbReference>
<reference evidence="2" key="1">
    <citation type="submission" date="2023-09" db="UniProtKB">
        <authorList>
            <consortium name="Ensembl"/>
        </authorList>
    </citation>
    <scope>IDENTIFICATION</scope>
</reference>
<dbReference type="GO" id="GO:0005737">
    <property type="term" value="C:cytoplasm"/>
    <property type="evidence" value="ECO:0007669"/>
    <property type="project" value="TreeGrafter"/>
</dbReference>
<evidence type="ECO:0000313" key="2">
    <source>
        <dbReference type="Ensembl" id="ENSPNYP00000031555.1"/>
    </source>
</evidence>
<dbReference type="InterPro" id="IPR003379">
    <property type="entry name" value="Carboxylase_cons_dom"/>
</dbReference>